<sequence>METLSEFDIALAQRLNIITPNVLAHASPQFIDYWLEVQKEIEQRSTLHTTEDSHEHHR</sequence>
<evidence type="ECO:0000313" key="1">
    <source>
        <dbReference type="EMBL" id="WAT93836.1"/>
    </source>
</evidence>
<reference evidence="1" key="1">
    <citation type="submission" date="2023-06" db="EMBL/GenBank/DDBJ databases">
        <title>Vibrio parahaemolyticus become highly virulent by producing novel Tc toxins.</title>
        <authorList>
            <person name="Yang F."/>
            <person name="You Y."/>
            <person name="Lai Q."/>
            <person name="Xu L."/>
            <person name="Li F."/>
        </authorList>
    </citation>
    <scope>NUCLEOTIDE SEQUENCE</scope>
    <source>
        <strain evidence="1">Vp-HL-202005</strain>
        <plasmid evidence="1">pHLB</plasmid>
    </source>
</reference>
<gene>
    <name evidence="1" type="ORF">O1Q84_27000</name>
</gene>
<protein>
    <submittedName>
        <fullName evidence="1">Uncharacterized protein</fullName>
    </submittedName>
</protein>
<organism evidence="1 2">
    <name type="scientific">Vibrio parahaemolyticus</name>
    <dbReference type="NCBI Taxonomy" id="670"/>
    <lineage>
        <taxon>Bacteria</taxon>
        <taxon>Pseudomonadati</taxon>
        <taxon>Pseudomonadota</taxon>
        <taxon>Gammaproteobacteria</taxon>
        <taxon>Vibrionales</taxon>
        <taxon>Vibrionaceae</taxon>
        <taxon>Vibrio</taxon>
    </lineage>
</organism>
<geneLocation type="plasmid" evidence="1 2">
    <name>pHLB</name>
</geneLocation>
<dbReference type="Proteomes" id="UP001156560">
    <property type="component" value="Plasmid pHLB"/>
</dbReference>
<proteinExistence type="predicted"/>
<accession>A0AA47LA04</accession>
<dbReference type="RefSeq" id="WP_170926995.1">
    <property type="nucleotide sequence ID" value="NZ_CP114197.1"/>
</dbReference>
<dbReference type="AlphaFoldDB" id="A0AA47LA04"/>
<dbReference type="EMBL" id="CP114197">
    <property type="protein sequence ID" value="WAT93836.1"/>
    <property type="molecule type" value="Genomic_DNA"/>
</dbReference>
<evidence type="ECO:0000313" key="2">
    <source>
        <dbReference type="Proteomes" id="UP001156560"/>
    </source>
</evidence>
<keyword evidence="1" id="KW-0614">Plasmid</keyword>
<name>A0AA47LA04_VIBPH</name>